<dbReference type="PANTHER" id="PTHR31476">
    <property type="entry name" value="PROTEIN WHAT'S THIS FACTOR 1 HOMOLOG, CHLOROPLASTIC"/>
    <property type="match status" value="1"/>
</dbReference>
<protein>
    <recommendedName>
        <fullName evidence="2">PORR domain-containing protein</fullName>
    </recommendedName>
</protein>
<feature type="domain" description="PORR" evidence="2">
    <location>
        <begin position="42"/>
        <end position="385"/>
    </location>
</feature>
<dbReference type="PANTHER" id="PTHR31476:SF9">
    <property type="entry name" value="PROTEIN ROOT PRIMORDIUM DEFECTIVE 1"/>
    <property type="match status" value="1"/>
</dbReference>
<dbReference type="InterPro" id="IPR021099">
    <property type="entry name" value="PORR_domain"/>
</dbReference>
<evidence type="ECO:0000259" key="2">
    <source>
        <dbReference type="Pfam" id="PF11955"/>
    </source>
</evidence>
<accession>A0AAV9ADE4</accession>
<dbReference type="Proteomes" id="UP001179952">
    <property type="component" value="Unassembled WGS sequence"/>
</dbReference>
<proteinExistence type="predicted"/>
<dbReference type="InterPro" id="IPR045040">
    <property type="entry name" value="PORR_fam"/>
</dbReference>
<dbReference type="Pfam" id="PF11955">
    <property type="entry name" value="PORR"/>
    <property type="match status" value="1"/>
</dbReference>
<keyword evidence="4" id="KW-1185">Reference proteome</keyword>
<evidence type="ECO:0000313" key="4">
    <source>
        <dbReference type="Proteomes" id="UP001179952"/>
    </source>
</evidence>
<evidence type="ECO:0000256" key="1">
    <source>
        <dbReference type="SAM" id="MobiDB-lite"/>
    </source>
</evidence>
<reference evidence="3" key="1">
    <citation type="journal article" date="2023" name="Nat. Commun.">
        <title>Diploid and tetraploid genomes of Acorus and the evolution of monocots.</title>
        <authorList>
            <person name="Ma L."/>
            <person name="Liu K.W."/>
            <person name="Li Z."/>
            <person name="Hsiao Y.Y."/>
            <person name="Qi Y."/>
            <person name="Fu T."/>
            <person name="Tang G.D."/>
            <person name="Zhang D."/>
            <person name="Sun W.H."/>
            <person name="Liu D.K."/>
            <person name="Li Y."/>
            <person name="Chen G.Z."/>
            <person name="Liu X.D."/>
            <person name="Liao X.Y."/>
            <person name="Jiang Y.T."/>
            <person name="Yu X."/>
            <person name="Hao Y."/>
            <person name="Huang J."/>
            <person name="Zhao X.W."/>
            <person name="Ke S."/>
            <person name="Chen Y.Y."/>
            <person name="Wu W.L."/>
            <person name="Hsu J.L."/>
            <person name="Lin Y.F."/>
            <person name="Huang M.D."/>
            <person name="Li C.Y."/>
            <person name="Huang L."/>
            <person name="Wang Z.W."/>
            <person name="Zhao X."/>
            <person name="Zhong W.Y."/>
            <person name="Peng D.H."/>
            <person name="Ahmad S."/>
            <person name="Lan S."/>
            <person name="Zhang J.S."/>
            <person name="Tsai W.C."/>
            <person name="Van de Peer Y."/>
            <person name="Liu Z.J."/>
        </authorList>
    </citation>
    <scope>NUCLEOTIDE SEQUENCE</scope>
    <source>
        <strain evidence="3">SCP</strain>
    </source>
</reference>
<dbReference type="GO" id="GO:0003723">
    <property type="term" value="F:RNA binding"/>
    <property type="evidence" value="ECO:0007669"/>
    <property type="project" value="InterPro"/>
</dbReference>
<reference evidence="3" key="2">
    <citation type="submission" date="2023-06" db="EMBL/GenBank/DDBJ databases">
        <authorList>
            <person name="Ma L."/>
            <person name="Liu K.-W."/>
            <person name="Li Z."/>
            <person name="Hsiao Y.-Y."/>
            <person name="Qi Y."/>
            <person name="Fu T."/>
            <person name="Tang G."/>
            <person name="Zhang D."/>
            <person name="Sun W.-H."/>
            <person name="Liu D.-K."/>
            <person name="Li Y."/>
            <person name="Chen G.-Z."/>
            <person name="Liu X.-D."/>
            <person name="Liao X.-Y."/>
            <person name="Jiang Y.-T."/>
            <person name="Yu X."/>
            <person name="Hao Y."/>
            <person name="Huang J."/>
            <person name="Zhao X.-W."/>
            <person name="Ke S."/>
            <person name="Chen Y.-Y."/>
            <person name="Wu W.-L."/>
            <person name="Hsu J.-L."/>
            <person name="Lin Y.-F."/>
            <person name="Huang M.-D."/>
            <person name="Li C.-Y."/>
            <person name="Huang L."/>
            <person name="Wang Z.-W."/>
            <person name="Zhao X."/>
            <person name="Zhong W.-Y."/>
            <person name="Peng D.-H."/>
            <person name="Ahmad S."/>
            <person name="Lan S."/>
            <person name="Zhang J.-S."/>
            <person name="Tsai W.-C."/>
            <person name="Van De Peer Y."/>
            <person name="Liu Z.-J."/>
        </authorList>
    </citation>
    <scope>NUCLEOTIDE SEQUENCE</scope>
    <source>
        <strain evidence="3">SCP</strain>
        <tissue evidence="3">Leaves</tissue>
    </source>
</reference>
<name>A0AAV9ADE4_ACOGR</name>
<gene>
    <name evidence="3" type="ORF">QJS04_geneDACA020350</name>
</gene>
<evidence type="ECO:0000313" key="3">
    <source>
        <dbReference type="EMBL" id="KAK1262259.1"/>
    </source>
</evidence>
<dbReference type="EMBL" id="JAUJYN010000010">
    <property type="protein sequence ID" value="KAK1262259.1"/>
    <property type="molecule type" value="Genomic_DNA"/>
</dbReference>
<dbReference type="AlphaFoldDB" id="A0AAV9ADE4"/>
<comment type="caution">
    <text evidence="3">The sequence shown here is derived from an EMBL/GenBank/DDBJ whole genome shotgun (WGS) entry which is preliminary data.</text>
</comment>
<feature type="region of interest" description="Disordered" evidence="1">
    <location>
        <begin position="430"/>
        <end position="454"/>
    </location>
</feature>
<organism evidence="3 4">
    <name type="scientific">Acorus gramineus</name>
    <name type="common">Dwarf sweet flag</name>
    <dbReference type="NCBI Taxonomy" id="55184"/>
    <lineage>
        <taxon>Eukaryota</taxon>
        <taxon>Viridiplantae</taxon>
        <taxon>Streptophyta</taxon>
        <taxon>Embryophyta</taxon>
        <taxon>Tracheophyta</taxon>
        <taxon>Spermatophyta</taxon>
        <taxon>Magnoliopsida</taxon>
        <taxon>Liliopsida</taxon>
        <taxon>Acoraceae</taxon>
        <taxon>Acorus</taxon>
    </lineage>
</organism>
<feature type="compositionally biased region" description="Basic and acidic residues" evidence="1">
    <location>
        <begin position="439"/>
        <end position="454"/>
    </location>
</feature>
<sequence length="454" mass="53118">MIEKMASLIPRKKPFLRWTTTTTNTIRSMSQSTSLPKTVARVRDHGFDGLMDAHKKLRRVCKLRDLILLSSSTDNNPSRSIPVPRLENLARRYLSMKQFESCDTLLNFPHSFEVFEHPIQRVLWCRLSLPALRQIDQESLAVHSMLPDTILRLRKLLMLSNTRRLPLGHIRLARADLGLPDDFEYSVILKNPDFFRLFDEGDEKFVELFDTGYRCGLAVCAIERRRELEYRSRGKDAEDVRFSFVVNFPPGFKIGKYLRIAVWKWQRLPYWSPYEDVSGHDLRSFEAMRRMEKRAVAMVHEILSLTVEKKMTLERIANFRLAMDLPKKLKEFLLQHQGIFYVSTRGNMGKIHTVFLREAYRRGELLEANEIYLARRRLFDLVMMRPKSGGVDMRGELRGFRREEEYFGRECVERMGPGLGTYVNDSVVDCDDEDDSTDDGQRNSRDCVSREVSK</sequence>